<organism evidence="2 3">
    <name type="scientific">Prorocentrum cordatum</name>
    <dbReference type="NCBI Taxonomy" id="2364126"/>
    <lineage>
        <taxon>Eukaryota</taxon>
        <taxon>Sar</taxon>
        <taxon>Alveolata</taxon>
        <taxon>Dinophyceae</taxon>
        <taxon>Prorocentrales</taxon>
        <taxon>Prorocentraceae</taxon>
        <taxon>Prorocentrum</taxon>
    </lineage>
</organism>
<feature type="chain" id="PRO_5046456293" evidence="1">
    <location>
        <begin position="17"/>
        <end position="261"/>
    </location>
</feature>
<evidence type="ECO:0000313" key="3">
    <source>
        <dbReference type="Proteomes" id="UP001189429"/>
    </source>
</evidence>
<protein>
    <submittedName>
        <fullName evidence="2">Uncharacterized protein</fullName>
    </submittedName>
</protein>
<proteinExistence type="predicted"/>
<name>A0ABN9RRZ1_9DINO</name>
<gene>
    <name evidence="2" type="ORF">PCOR1329_LOCUS23147</name>
</gene>
<feature type="signal peptide" evidence="1">
    <location>
        <begin position="1"/>
        <end position="16"/>
    </location>
</feature>
<comment type="caution">
    <text evidence="2">The sequence shown here is derived from an EMBL/GenBank/DDBJ whole genome shotgun (WGS) entry which is preliminary data.</text>
</comment>
<dbReference type="Proteomes" id="UP001189429">
    <property type="component" value="Unassembled WGS sequence"/>
</dbReference>
<keyword evidence="1" id="KW-0732">Signal</keyword>
<evidence type="ECO:0000313" key="2">
    <source>
        <dbReference type="EMBL" id="CAK0822033.1"/>
    </source>
</evidence>
<dbReference type="EMBL" id="CAUYUJ010007803">
    <property type="protein sequence ID" value="CAK0822033.1"/>
    <property type="molecule type" value="Genomic_DNA"/>
</dbReference>
<keyword evidence="3" id="KW-1185">Reference proteome</keyword>
<accession>A0ABN9RRZ1</accession>
<evidence type="ECO:0000256" key="1">
    <source>
        <dbReference type="SAM" id="SignalP"/>
    </source>
</evidence>
<sequence length="261" mass="27982">MARVSFAMLSLGAALATEETTASLRGSAAARRLESCTADAKPCAAPHSNSAIQLPGKGASRIPAAGTAMPRRSAGHRTMVRRALRQRRLRAALRTRSLAQHRMPTRLSGDSGCRYCDASAIGGPSYDGEACPSIQSLGAALAADEGCDGMTYTRNYAEGTPHECRCDSYCDDFCDDGPNGCARTCRILNGVFEHIPSVHAGDRTCTWYAHYVTKPINYEGYDCSWMTGTGEGGHGDDCQDWTSVGALKCREGNQNQNNCHF</sequence>
<reference evidence="2" key="1">
    <citation type="submission" date="2023-10" db="EMBL/GenBank/DDBJ databases">
        <authorList>
            <person name="Chen Y."/>
            <person name="Shah S."/>
            <person name="Dougan E. K."/>
            <person name="Thang M."/>
            <person name="Chan C."/>
        </authorList>
    </citation>
    <scope>NUCLEOTIDE SEQUENCE [LARGE SCALE GENOMIC DNA]</scope>
</reference>